<protein>
    <submittedName>
        <fullName evidence="1">Uncharacterized protein</fullName>
    </submittedName>
</protein>
<name>A0A0A9FUD2_ARUDO</name>
<organism evidence="1">
    <name type="scientific">Arundo donax</name>
    <name type="common">Giant reed</name>
    <name type="synonym">Donax arundinaceus</name>
    <dbReference type="NCBI Taxonomy" id="35708"/>
    <lineage>
        <taxon>Eukaryota</taxon>
        <taxon>Viridiplantae</taxon>
        <taxon>Streptophyta</taxon>
        <taxon>Embryophyta</taxon>
        <taxon>Tracheophyta</taxon>
        <taxon>Spermatophyta</taxon>
        <taxon>Magnoliopsida</taxon>
        <taxon>Liliopsida</taxon>
        <taxon>Poales</taxon>
        <taxon>Poaceae</taxon>
        <taxon>PACMAD clade</taxon>
        <taxon>Arundinoideae</taxon>
        <taxon>Arundineae</taxon>
        <taxon>Arundo</taxon>
    </lineage>
</organism>
<evidence type="ECO:0000313" key="1">
    <source>
        <dbReference type="EMBL" id="JAE11918.1"/>
    </source>
</evidence>
<accession>A0A0A9FUD2</accession>
<dbReference type="EMBL" id="GBRH01185978">
    <property type="protein sequence ID" value="JAE11918.1"/>
    <property type="molecule type" value="Transcribed_RNA"/>
</dbReference>
<proteinExistence type="predicted"/>
<dbReference type="AlphaFoldDB" id="A0A0A9FUD2"/>
<sequence>MENQRGAHQILTLESVLKSCYRPSDCNKGVGT</sequence>
<reference evidence="1" key="1">
    <citation type="submission" date="2014-09" db="EMBL/GenBank/DDBJ databases">
        <authorList>
            <person name="Magalhaes I.L.F."/>
            <person name="Oliveira U."/>
            <person name="Santos F.R."/>
            <person name="Vidigal T.H.D.A."/>
            <person name="Brescovit A.D."/>
            <person name="Santos A.J."/>
        </authorList>
    </citation>
    <scope>NUCLEOTIDE SEQUENCE</scope>
    <source>
        <tissue evidence="1">Shoot tissue taken approximately 20 cm above the soil surface</tissue>
    </source>
</reference>
<reference evidence="1" key="2">
    <citation type="journal article" date="2015" name="Data Brief">
        <title>Shoot transcriptome of the giant reed, Arundo donax.</title>
        <authorList>
            <person name="Barrero R.A."/>
            <person name="Guerrero F.D."/>
            <person name="Moolhuijzen P."/>
            <person name="Goolsby J.A."/>
            <person name="Tidwell J."/>
            <person name="Bellgard S.E."/>
            <person name="Bellgard M.I."/>
        </authorList>
    </citation>
    <scope>NUCLEOTIDE SEQUENCE</scope>
    <source>
        <tissue evidence="1">Shoot tissue taken approximately 20 cm above the soil surface</tissue>
    </source>
</reference>